<name>A0A2L1TRV3_9BACL</name>
<reference evidence="3" key="1">
    <citation type="submission" date="2017-02" db="EMBL/GenBank/DDBJ databases">
        <title>Delineation of Paenibacillus larvae strains originating from foulbrood outbreaks.</title>
        <authorList>
            <person name="Beims H."/>
            <person name="Bunk B."/>
            <person name="Sproeer C."/>
            <person name="Mohr K.I."/>
            <person name="Pradella S."/>
            <person name="Guenther G."/>
            <person name="Rohde M."/>
            <person name="von der Ohe W."/>
            <person name="Steinert M."/>
        </authorList>
    </citation>
    <scope>NUCLEOTIDE SEQUENCE [LARGE SCALE GENOMIC DNA]</scope>
    <source>
        <strain evidence="3">Eric_III</strain>
    </source>
</reference>
<accession>A0A8B6WX43</accession>
<accession>A0A2L1TRV3</accession>
<protein>
    <submittedName>
        <fullName evidence="1">Uncharacterized protein</fullName>
    </submittedName>
</protein>
<sequence length="59" mass="6490">MTKILAVVTLHKDTVSGGGAPRFVVQHIEELQQTAFTLEKILDANAHDLKNGTIILVRH</sequence>
<dbReference type="InterPro" id="IPR054055">
    <property type="entry name" value="YpzH"/>
</dbReference>
<dbReference type="RefSeq" id="WP_024093741.1">
    <property type="nucleotide sequence ID" value="NZ_CP019651.1"/>
</dbReference>
<dbReference type="Proteomes" id="UP000239833">
    <property type="component" value="Chromosome"/>
</dbReference>
<dbReference type="STRING" id="147375.BXP28_21575"/>
<dbReference type="AlphaFoldDB" id="A0A2L1TRV3"/>
<organism evidence="1 3">
    <name type="scientific">Paenibacillus larvae subsp. larvae</name>
    <dbReference type="NCBI Taxonomy" id="147375"/>
    <lineage>
        <taxon>Bacteria</taxon>
        <taxon>Bacillati</taxon>
        <taxon>Bacillota</taxon>
        <taxon>Bacilli</taxon>
        <taxon>Bacillales</taxon>
        <taxon>Paenibacillaceae</taxon>
        <taxon>Paenibacillus</taxon>
    </lineage>
</organism>
<evidence type="ECO:0000313" key="3">
    <source>
        <dbReference type="Proteomes" id="UP000239833"/>
    </source>
</evidence>
<gene>
    <name evidence="1" type="ORF">ERICIII_01576</name>
    <name evidence="2" type="ORF">ERICV_01680</name>
</gene>
<dbReference type="EMBL" id="CP019655">
    <property type="protein sequence ID" value="AVF25762.1"/>
    <property type="molecule type" value="Genomic_DNA"/>
</dbReference>
<accession>A0A6C0QRF6</accession>
<dbReference type="Pfam" id="PF21835">
    <property type="entry name" value="YIEGIA_cap"/>
    <property type="match status" value="1"/>
</dbReference>
<evidence type="ECO:0000313" key="2">
    <source>
        <dbReference type="EMBL" id="QHZ50836.1"/>
    </source>
</evidence>
<dbReference type="Proteomes" id="UP000464330">
    <property type="component" value="Chromosome"/>
</dbReference>
<dbReference type="GeneID" id="64218355"/>
<dbReference type="EMBL" id="CP019717">
    <property type="protein sequence ID" value="QHZ50836.1"/>
    <property type="molecule type" value="Genomic_DNA"/>
</dbReference>
<evidence type="ECO:0000313" key="4">
    <source>
        <dbReference type="Proteomes" id="UP000464330"/>
    </source>
</evidence>
<evidence type="ECO:0000313" key="1">
    <source>
        <dbReference type="EMBL" id="AVF25762.1"/>
    </source>
</evidence>
<proteinExistence type="predicted"/>
<reference evidence="1 4" key="2">
    <citation type="journal article" date="2020" name="Int. J. Med. Microbiol.">
        <title>Discovery of Paenibacillus larvae ERIC V: Phenotypic and genomic comparison to genotypes ERIC I-IV reveal different inventories of virulence factors which correlate with epidemiological prevalences of American Foulbrood.</title>
        <authorList>
            <person name="Beims H."/>
            <person name="Bunk B."/>
            <person name="Erler S."/>
            <person name="Mohr K.I."/>
            <person name="Sproer C."/>
            <person name="Pradella S."/>
            <person name="Gunther G."/>
            <person name="Rohde M."/>
            <person name="von der Ohe W."/>
            <person name="Steinert M."/>
        </authorList>
    </citation>
    <scope>NUCLEOTIDE SEQUENCE</scope>
    <source>
        <strain evidence="1">Eric_III</strain>
        <strain evidence="2">Eric_V</strain>
    </source>
</reference>